<proteinExistence type="predicted"/>
<feature type="transmembrane region" description="Helical" evidence="1">
    <location>
        <begin position="97"/>
        <end position="115"/>
    </location>
</feature>
<reference evidence="2 3" key="1">
    <citation type="submission" date="2015-10" db="EMBL/GenBank/DDBJ databases">
        <title>Corynebacteirum lowii and Corynebacterium oculi species nova, derived from human clinical disease and and emended description of Corynebacterium mastiditis.</title>
        <authorList>
            <person name="Bernard K."/>
            <person name="Pacheco A.L."/>
            <person name="Mcdougall C."/>
            <person name="Burtx T."/>
            <person name="Weibe D."/>
            <person name="Tyler S."/>
            <person name="Olson A.B."/>
            <person name="Cnockaert M."/>
            <person name="Eguchi H."/>
            <person name="Kuwahara T."/>
            <person name="Nakayama-Imaohji H."/>
            <person name="Boudewijins M."/>
            <person name="Van Hoecke F."/>
            <person name="Bernier A.-M."/>
            <person name="Vandamme P."/>
        </authorList>
    </citation>
    <scope>NUCLEOTIDE SEQUENCE [LARGE SCALE GENOMIC DNA]</scope>
    <source>
        <strain evidence="2 3">NML 130210</strain>
    </source>
</reference>
<name>A0A0Q1DXI9_9CORY</name>
<keyword evidence="3" id="KW-1185">Reference proteome</keyword>
<organism evidence="2 3">
    <name type="scientific">Corynebacterium oculi</name>
    <dbReference type="NCBI Taxonomy" id="1544416"/>
    <lineage>
        <taxon>Bacteria</taxon>
        <taxon>Bacillati</taxon>
        <taxon>Actinomycetota</taxon>
        <taxon>Actinomycetes</taxon>
        <taxon>Mycobacteriales</taxon>
        <taxon>Corynebacteriaceae</taxon>
        <taxon>Corynebacterium</taxon>
    </lineage>
</organism>
<comment type="caution">
    <text evidence="2">The sequence shown here is derived from an EMBL/GenBank/DDBJ whole genome shotgun (WGS) entry which is preliminary data.</text>
</comment>
<keyword evidence="1" id="KW-0472">Membrane</keyword>
<dbReference type="Proteomes" id="UP000050517">
    <property type="component" value="Unassembled WGS sequence"/>
</dbReference>
<keyword evidence="1" id="KW-0812">Transmembrane</keyword>
<protein>
    <submittedName>
        <fullName evidence="2">Uncharacterized protein</fullName>
    </submittedName>
</protein>
<dbReference type="EMBL" id="LKST01000001">
    <property type="protein sequence ID" value="KQB84952.1"/>
    <property type="molecule type" value="Genomic_DNA"/>
</dbReference>
<accession>A0A0Q1DXI9</accession>
<evidence type="ECO:0000313" key="3">
    <source>
        <dbReference type="Proteomes" id="UP000050517"/>
    </source>
</evidence>
<keyword evidence="1" id="KW-1133">Transmembrane helix</keyword>
<dbReference type="PATRIC" id="fig|1544416.3.peg.84"/>
<evidence type="ECO:0000313" key="2">
    <source>
        <dbReference type="EMBL" id="KQB84952.1"/>
    </source>
</evidence>
<evidence type="ECO:0000256" key="1">
    <source>
        <dbReference type="SAM" id="Phobius"/>
    </source>
</evidence>
<dbReference type="AlphaFoldDB" id="A0A0Q1DXI9"/>
<dbReference type="RefSeq" id="WP_055121358.1">
    <property type="nucleotide sequence ID" value="NZ_LKST01000001.1"/>
</dbReference>
<gene>
    <name evidence="2" type="ORF">Cocul_00082</name>
</gene>
<sequence length="118" mass="13924">MSIRRDIALRLSWLLVPDETIQRILRQHHREMMTGIENALASQRVVYRRDGEDATFKAQFDTLQRDVTEIHSATHTSLQALDRFDRLLERFRDLHKGFIPLAFLGFVFGFTRMALSRH</sequence>